<evidence type="ECO:0000313" key="2">
    <source>
        <dbReference type="EMBL" id="KAF1002976.1"/>
    </source>
</evidence>
<keyword evidence="1" id="KW-0812">Transmembrane</keyword>
<dbReference type="AlphaFoldDB" id="A0A6L5BB59"/>
<accession>A0A6L5BB59</accession>
<keyword evidence="1" id="KW-1133">Transmembrane helix</keyword>
<dbReference type="InterPro" id="IPR004158">
    <property type="entry name" value="DUF247_pln"/>
</dbReference>
<dbReference type="EMBL" id="WRXP01000046">
    <property type="protein sequence ID" value="KAF1002976.1"/>
    <property type="molecule type" value="Genomic_DNA"/>
</dbReference>
<dbReference type="Pfam" id="PF03140">
    <property type="entry name" value="DUF247"/>
    <property type="match status" value="1"/>
</dbReference>
<dbReference type="Proteomes" id="UP000593563">
    <property type="component" value="Unassembled WGS sequence"/>
</dbReference>
<evidence type="ECO:0000256" key="1">
    <source>
        <dbReference type="SAM" id="Phobius"/>
    </source>
</evidence>
<keyword evidence="3" id="KW-1185">Reference proteome</keyword>
<dbReference type="PANTHER" id="PTHR31170:SF20">
    <property type="entry name" value="DUF247 DOMAIN PROTEIN"/>
    <property type="match status" value="1"/>
</dbReference>
<name>A0A6L5BB59_APIGR</name>
<sequence length="475" mass="54876">MEGMDNTEDSNIEIHIDVEENNEHVELSESDSIEVEISDGKSLESFLEEEIATLPRKLFDIGIIYKVSEKYRKVKEESYTPRIVSIGPLHHGKSHLQAMETYKLRCLKSLKIKCGIKLKELSQYASSCEYNIRSYYQDFNFTSLDFSKMILLDGIFIILLIGKDKERFSGIADPFLSGNKSWRTSDIMHDMLLLENQLPLFFVKGLLKILDELQKVPSDSDFFSKDLHKYFLEVGITNRLETIDFRSALHLVDYLLRLHLPPDAELPDETEEQPKAEHGRSLNVISDYTRTRSTSELQEAGVRFIPLPSGGLFEVLFNKLTGELRIPQLTVNGTTETFFRNVIALEQCLYSTKHITSYVIFMDSLINTSKDVDLLVKHKIIDNLLGEEQLVADLFNNLHKEAVEDQREFYFADTCKDLNEYSKDWFHQWRSSWFKWKLMLRNNYFSNPWSVISFIAATIVVVLTIVQTVCAISGL</sequence>
<reference evidence="2" key="1">
    <citation type="submission" date="2020-01" db="EMBL/GenBank/DDBJ databases">
        <title>The Celery Genome Sequence Reveals Sequential Paleo-tetraploidization, Resistance Gene Elimination, Karyotype Evolution, and Functional Innovation in Apiales.</title>
        <authorList>
            <person name="Song X."/>
        </authorList>
    </citation>
    <scope>NUCLEOTIDE SEQUENCE</scope>
    <source>
        <tissue evidence="2">Leaf</tissue>
    </source>
</reference>
<protein>
    <submittedName>
        <fullName evidence="2">Uncharacterized protein</fullName>
    </submittedName>
</protein>
<evidence type="ECO:0000313" key="3">
    <source>
        <dbReference type="Proteomes" id="UP000593563"/>
    </source>
</evidence>
<feature type="transmembrane region" description="Helical" evidence="1">
    <location>
        <begin position="449"/>
        <end position="472"/>
    </location>
</feature>
<dbReference type="PANTHER" id="PTHR31170">
    <property type="entry name" value="BNAC04G53230D PROTEIN"/>
    <property type="match status" value="1"/>
</dbReference>
<proteinExistence type="predicted"/>
<gene>
    <name evidence="2" type="ORF">AG4045_005143</name>
</gene>
<comment type="caution">
    <text evidence="2">The sequence shown here is derived from an EMBL/GenBank/DDBJ whole genome shotgun (WGS) entry which is preliminary data.</text>
</comment>
<organism evidence="2 3">
    <name type="scientific">Apium graveolens</name>
    <name type="common">Celery</name>
    <dbReference type="NCBI Taxonomy" id="4045"/>
    <lineage>
        <taxon>Eukaryota</taxon>
        <taxon>Viridiplantae</taxon>
        <taxon>Streptophyta</taxon>
        <taxon>Embryophyta</taxon>
        <taxon>Tracheophyta</taxon>
        <taxon>Spermatophyta</taxon>
        <taxon>Magnoliopsida</taxon>
        <taxon>eudicotyledons</taxon>
        <taxon>Gunneridae</taxon>
        <taxon>Pentapetalae</taxon>
        <taxon>asterids</taxon>
        <taxon>campanulids</taxon>
        <taxon>Apiales</taxon>
        <taxon>Apiaceae</taxon>
        <taxon>Apioideae</taxon>
        <taxon>apioid superclade</taxon>
        <taxon>Apieae</taxon>
        <taxon>Apium</taxon>
    </lineage>
</organism>
<keyword evidence="1" id="KW-0472">Membrane</keyword>